<evidence type="ECO:0000313" key="9">
    <source>
        <dbReference type="Proteomes" id="UP000547510"/>
    </source>
</evidence>
<dbReference type="HAMAP" id="MF_01216">
    <property type="entry name" value="Azoreductase_type1"/>
    <property type="match status" value="1"/>
</dbReference>
<keyword evidence="1 6" id="KW-0285">Flavoprotein</keyword>
<dbReference type="EMBL" id="JACHJN010000005">
    <property type="protein sequence ID" value="MBB5956749.1"/>
    <property type="molecule type" value="Genomic_DNA"/>
</dbReference>
<feature type="binding site" evidence="6">
    <location>
        <begin position="16"/>
        <end position="18"/>
    </location>
    <ligand>
        <name>FMN</name>
        <dbReference type="ChEBI" id="CHEBI:58210"/>
    </ligand>
</feature>
<dbReference type="Proteomes" id="UP000547510">
    <property type="component" value="Unassembled WGS sequence"/>
</dbReference>
<dbReference type="Pfam" id="PF02525">
    <property type="entry name" value="Flavodoxin_2"/>
    <property type="match status" value="1"/>
</dbReference>
<dbReference type="GO" id="GO:0015074">
    <property type="term" value="P:DNA integration"/>
    <property type="evidence" value="ECO:0007669"/>
    <property type="project" value="InterPro"/>
</dbReference>
<dbReference type="InterPro" id="IPR029039">
    <property type="entry name" value="Flavoprotein-like_sf"/>
</dbReference>
<dbReference type="InterPro" id="IPR003680">
    <property type="entry name" value="Flavodoxin_fold"/>
</dbReference>
<evidence type="ECO:0000256" key="2">
    <source>
        <dbReference type="ARBA" id="ARBA00022643"/>
    </source>
</evidence>
<comment type="function">
    <text evidence="6">Also exhibits azoreductase activity. Catalyzes the reductive cleavage of the azo bond in aromatic azo compounds to the corresponding amines.</text>
</comment>
<comment type="similarity">
    <text evidence="6">Belongs to the azoreductase type 1 family.</text>
</comment>
<dbReference type="InterPro" id="IPR050104">
    <property type="entry name" value="FMN-dep_NADH:Q_OxRdtase_AzoR1"/>
</dbReference>
<organism evidence="8 9">
    <name type="scientific">Saccharothrix tamanrassetensis</name>
    <dbReference type="NCBI Taxonomy" id="1051531"/>
    <lineage>
        <taxon>Bacteria</taxon>
        <taxon>Bacillati</taxon>
        <taxon>Actinomycetota</taxon>
        <taxon>Actinomycetes</taxon>
        <taxon>Pseudonocardiales</taxon>
        <taxon>Pseudonocardiaceae</taxon>
        <taxon>Saccharothrix</taxon>
    </lineage>
</organism>
<evidence type="ECO:0000259" key="7">
    <source>
        <dbReference type="PROSITE" id="PS50994"/>
    </source>
</evidence>
<keyword evidence="3 6" id="KW-0560">Oxidoreductase</keyword>
<evidence type="ECO:0000256" key="4">
    <source>
        <dbReference type="ARBA" id="ARBA00023027"/>
    </source>
</evidence>
<dbReference type="RefSeq" id="WP_184691556.1">
    <property type="nucleotide sequence ID" value="NZ_JACHJN010000005.1"/>
</dbReference>
<dbReference type="EC" id="1.7.1.17" evidence="6"/>
<comment type="cofactor">
    <cofactor evidence="6">
        <name>FMN</name>
        <dbReference type="ChEBI" id="CHEBI:58210"/>
    </cofactor>
    <text evidence="6">Binds 1 FMN per subunit.</text>
</comment>
<reference evidence="8 9" key="1">
    <citation type="submission" date="2020-08" db="EMBL/GenBank/DDBJ databases">
        <title>Genomic Encyclopedia of Type Strains, Phase III (KMG-III): the genomes of soil and plant-associated and newly described type strains.</title>
        <authorList>
            <person name="Whitman W."/>
        </authorList>
    </citation>
    <scope>NUCLEOTIDE SEQUENCE [LARGE SCALE GENOMIC DNA]</scope>
    <source>
        <strain evidence="8 9">CECT 8640</strain>
    </source>
</reference>
<name>A0A841CHH0_9PSEU</name>
<dbReference type="AlphaFoldDB" id="A0A841CHH0"/>
<comment type="caution">
    <text evidence="6">Lacks conserved residue(s) required for the propagation of feature annotation.</text>
</comment>
<protein>
    <recommendedName>
        <fullName evidence="6">FMN dependent NADH:quinone oxidoreductase</fullName>
        <ecNumber evidence="6">1.6.5.-</ecNumber>
    </recommendedName>
    <alternativeName>
        <fullName evidence="6">Azo-dye reductase</fullName>
    </alternativeName>
    <alternativeName>
        <fullName evidence="6">FMN-dependent NADH-azo compound oxidoreductase</fullName>
    </alternativeName>
    <alternativeName>
        <fullName evidence="6">FMN-dependent NADH-azoreductase</fullName>
        <ecNumber evidence="6">1.7.1.17</ecNumber>
    </alternativeName>
</protein>
<evidence type="ECO:0000313" key="8">
    <source>
        <dbReference type="EMBL" id="MBB5956749.1"/>
    </source>
</evidence>
<dbReference type="GO" id="GO:0016655">
    <property type="term" value="F:oxidoreductase activity, acting on NAD(P)H, quinone or similar compound as acceptor"/>
    <property type="evidence" value="ECO:0007669"/>
    <property type="project" value="InterPro"/>
</dbReference>
<comment type="caution">
    <text evidence="8">The sequence shown here is derived from an EMBL/GenBank/DDBJ whole genome shotgun (WGS) entry which is preliminary data.</text>
</comment>
<comment type="subunit">
    <text evidence="6">Homodimer.</text>
</comment>
<gene>
    <name evidence="6" type="primary">azoR</name>
    <name evidence="8" type="ORF">FHS29_003342</name>
</gene>
<comment type="catalytic activity">
    <reaction evidence="6">
        <text>2 a quinone + NADH + H(+) = 2 a 1,4-benzosemiquinone + NAD(+)</text>
        <dbReference type="Rhea" id="RHEA:65952"/>
        <dbReference type="ChEBI" id="CHEBI:15378"/>
        <dbReference type="ChEBI" id="CHEBI:57540"/>
        <dbReference type="ChEBI" id="CHEBI:57945"/>
        <dbReference type="ChEBI" id="CHEBI:132124"/>
        <dbReference type="ChEBI" id="CHEBI:134225"/>
    </reaction>
</comment>
<comment type="function">
    <text evidence="6">Quinone reductase that provides resistance to thiol-specific stress caused by electrophilic quinones.</text>
</comment>
<proteinExistence type="inferred from homology"/>
<comment type="catalytic activity">
    <reaction evidence="5">
        <text>N,N-dimethyl-1,4-phenylenediamine + anthranilate + 2 NAD(+) = 2-(4-dimethylaminophenyl)diazenylbenzoate + 2 NADH + 2 H(+)</text>
        <dbReference type="Rhea" id="RHEA:55872"/>
        <dbReference type="ChEBI" id="CHEBI:15378"/>
        <dbReference type="ChEBI" id="CHEBI:15783"/>
        <dbReference type="ChEBI" id="CHEBI:16567"/>
        <dbReference type="ChEBI" id="CHEBI:57540"/>
        <dbReference type="ChEBI" id="CHEBI:57945"/>
        <dbReference type="ChEBI" id="CHEBI:71579"/>
        <dbReference type="EC" id="1.7.1.17"/>
    </reaction>
    <physiologicalReaction direction="right-to-left" evidence="5">
        <dbReference type="Rhea" id="RHEA:55874"/>
    </physiologicalReaction>
</comment>
<accession>A0A841CHH0</accession>
<sequence length="209" mass="22678">MSKLLHVSASPRAEASESLAIASAFVEAYRESHPEDEVEHWDLWDGSLPAFGPAATGAKMAVIRGLEPVGEEAEAWRGVLAAVQRFVGADRLLFSVPMWNSGIPYVLKQFVDVVSQPGLVFGLDAETGYQPLLAGQGKRAAVVYTSSVWGPDVGPAFGTDFQSTYFDDWLRWTGVTDVTRIRHHPTLTGDVEDSRQTALAAAREAAKTF</sequence>
<dbReference type="GO" id="GO:0010181">
    <property type="term" value="F:FMN binding"/>
    <property type="evidence" value="ECO:0007669"/>
    <property type="project" value="UniProtKB-UniRule"/>
</dbReference>
<dbReference type="SUPFAM" id="SSF52218">
    <property type="entry name" value="Flavoproteins"/>
    <property type="match status" value="1"/>
</dbReference>
<evidence type="ECO:0000256" key="6">
    <source>
        <dbReference type="HAMAP-Rule" id="MF_01216"/>
    </source>
</evidence>
<dbReference type="PROSITE" id="PS50994">
    <property type="entry name" value="INTEGRASE"/>
    <property type="match status" value="1"/>
</dbReference>
<evidence type="ECO:0000256" key="1">
    <source>
        <dbReference type="ARBA" id="ARBA00022630"/>
    </source>
</evidence>
<dbReference type="GO" id="GO:0016652">
    <property type="term" value="F:oxidoreductase activity, acting on NAD(P)H as acceptor"/>
    <property type="evidence" value="ECO:0007669"/>
    <property type="project" value="UniProtKB-UniRule"/>
</dbReference>
<dbReference type="Gene3D" id="3.40.50.360">
    <property type="match status" value="1"/>
</dbReference>
<dbReference type="PANTHER" id="PTHR43741:SF4">
    <property type="entry name" value="FMN-DEPENDENT NADH:QUINONE OXIDOREDUCTASE"/>
    <property type="match status" value="1"/>
</dbReference>
<feature type="domain" description="Integrase catalytic" evidence="7">
    <location>
        <begin position="64"/>
        <end position="209"/>
    </location>
</feature>
<keyword evidence="2 6" id="KW-0288">FMN</keyword>
<feature type="binding site" evidence="6">
    <location>
        <position position="10"/>
    </location>
    <ligand>
        <name>FMN</name>
        <dbReference type="ChEBI" id="CHEBI:58210"/>
    </ligand>
</feature>
<keyword evidence="4 6" id="KW-0520">NAD</keyword>
<dbReference type="InterPro" id="IPR001584">
    <property type="entry name" value="Integrase_cat-core"/>
</dbReference>
<evidence type="ECO:0000256" key="3">
    <source>
        <dbReference type="ARBA" id="ARBA00023002"/>
    </source>
</evidence>
<dbReference type="GO" id="GO:0009055">
    <property type="term" value="F:electron transfer activity"/>
    <property type="evidence" value="ECO:0007669"/>
    <property type="project" value="UniProtKB-UniRule"/>
</dbReference>
<evidence type="ECO:0000256" key="5">
    <source>
        <dbReference type="ARBA" id="ARBA00048542"/>
    </source>
</evidence>
<dbReference type="EC" id="1.6.5.-" evidence="6"/>
<dbReference type="PANTHER" id="PTHR43741">
    <property type="entry name" value="FMN-DEPENDENT NADH-AZOREDUCTASE 1"/>
    <property type="match status" value="1"/>
</dbReference>
<keyword evidence="9" id="KW-1185">Reference proteome</keyword>
<dbReference type="InterPro" id="IPR023048">
    <property type="entry name" value="NADH:quinone_OxRdtase_FMN_depd"/>
</dbReference>